<dbReference type="GO" id="GO:0005524">
    <property type="term" value="F:ATP binding"/>
    <property type="evidence" value="ECO:0007669"/>
    <property type="project" value="UniProtKB-KW"/>
</dbReference>
<comment type="caution">
    <text evidence="11">The sequence shown here is derived from an EMBL/GenBank/DDBJ whole genome shotgun (WGS) entry which is preliminary data.</text>
</comment>
<gene>
    <name evidence="11" type="ORF">DFH08DRAFT_928849</name>
</gene>
<evidence type="ECO:0000256" key="3">
    <source>
        <dbReference type="ARBA" id="ARBA00022679"/>
    </source>
</evidence>
<accession>A0AAD7AVW5</accession>
<feature type="transmembrane region" description="Helical" evidence="9">
    <location>
        <begin position="162"/>
        <end position="186"/>
    </location>
</feature>
<keyword evidence="9" id="KW-0812">Transmembrane</keyword>
<dbReference type="AlphaFoldDB" id="A0AAD7AVW5"/>
<evidence type="ECO:0000256" key="1">
    <source>
        <dbReference type="ARBA" id="ARBA00011902"/>
    </source>
</evidence>
<keyword evidence="9" id="KW-0472">Membrane</keyword>
<evidence type="ECO:0000256" key="9">
    <source>
        <dbReference type="SAM" id="Phobius"/>
    </source>
</evidence>
<dbReference type="InterPro" id="IPR049328">
    <property type="entry name" value="TM_ErbB1"/>
</dbReference>
<evidence type="ECO:0000259" key="10">
    <source>
        <dbReference type="Pfam" id="PF21314"/>
    </source>
</evidence>
<dbReference type="Pfam" id="PF21314">
    <property type="entry name" value="TM_ErbB1"/>
    <property type="match status" value="1"/>
</dbReference>
<keyword evidence="4" id="KW-0547">Nucleotide-binding</keyword>
<keyword evidence="2" id="KW-0597">Phosphoprotein</keyword>
<feature type="domain" description="Epidermal growth factor receptor-like transmembrane-juxtamembrane segment" evidence="10">
    <location>
        <begin position="165"/>
        <end position="193"/>
    </location>
</feature>
<evidence type="ECO:0000313" key="12">
    <source>
        <dbReference type="Proteomes" id="UP001218218"/>
    </source>
</evidence>
<organism evidence="11 12">
    <name type="scientific">Mycena albidolilacea</name>
    <dbReference type="NCBI Taxonomy" id="1033008"/>
    <lineage>
        <taxon>Eukaryota</taxon>
        <taxon>Fungi</taxon>
        <taxon>Dikarya</taxon>
        <taxon>Basidiomycota</taxon>
        <taxon>Agaricomycotina</taxon>
        <taxon>Agaricomycetes</taxon>
        <taxon>Agaricomycetidae</taxon>
        <taxon>Agaricales</taxon>
        <taxon>Marasmiineae</taxon>
        <taxon>Mycenaceae</taxon>
        <taxon>Mycena</taxon>
    </lineage>
</organism>
<evidence type="ECO:0000256" key="8">
    <source>
        <dbReference type="SAM" id="MobiDB-lite"/>
    </source>
</evidence>
<keyword evidence="7" id="KW-0829">Tyrosine-protein kinase</keyword>
<evidence type="ECO:0000256" key="5">
    <source>
        <dbReference type="ARBA" id="ARBA00022777"/>
    </source>
</evidence>
<dbReference type="CDD" id="cd12087">
    <property type="entry name" value="TM_EGFR-like"/>
    <property type="match status" value="1"/>
</dbReference>
<dbReference type="EMBL" id="JARIHO010000001">
    <property type="protein sequence ID" value="KAJ7368805.1"/>
    <property type="molecule type" value="Genomic_DNA"/>
</dbReference>
<evidence type="ECO:0000256" key="6">
    <source>
        <dbReference type="ARBA" id="ARBA00022840"/>
    </source>
</evidence>
<name>A0AAD7AVW5_9AGAR</name>
<dbReference type="InterPro" id="IPR044912">
    <property type="entry name" value="Egfr_JX_dom"/>
</dbReference>
<evidence type="ECO:0000313" key="11">
    <source>
        <dbReference type="EMBL" id="KAJ7368805.1"/>
    </source>
</evidence>
<evidence type="ECO:0000256" key="7">
    <source>
        <dbReference type="ARBA" id="ARBA00023137"/>
    </source>
</evidence>
<dbReference type="GO" id="GO:0004714">
    <property type="term" value="F:transmembrane receptor protein tyrosine kinase activity"/>
    <property type="evidence" value="ECO:0007669"/>
    <property type="project" value="UniProtKB-EC"/>
</dbReference>
<evidence type="ECO:0000256" key="4">
    <source>
        <dbReference type="ARBA" id="ARBA00022741"/>
    </source>
</evidence>
<feature type="region of interest" description="Disordered" evidence="8">
    <location>
        <begin position="134"/>
        <end position="154"/>
    </location>
</feature>
<proteinExistence type="predicted"/>
<evidence type="ECO:0000256" key="2">
    <source>
        <dbReference type="ARBA" id="ARBA00022553"/>
    </source>
</evidence>
<keyword evidence="3" id="KW-0808">Transferase</keyword>
<dbReference type="Gene3D" id="6.10.250.2930">
    <property type="match status" value="1"/>
</dbReference>
<keyword evidence="9" id="KW-1133">Transmembrane helix</keyword>
<sequence length="286" mass="30967">MNQVIIPHDDLARITYSDAWSTTPGPKGLEHTTSTPRETFSVKFDVLEGGTIEVFGGIRPTPNSTVKVQSLYSIDGGYPFTYDAPWAAVSSSVRQFFNTSLSARSHQLFVCANRVADDMPYYLDYIQINNTVSASSNPSSAVPSSTDTSPISTPLSHSSPDITAIVGGAVGGFFTLVVLALVLFFLRRRKSQKLDAENYAQGYMHNAHNLAATVLDITNEASRSVQVTPFIQRQTSTTRDMVSKNASSNSIAASQVASTSAIFDPDGAIRLGTRQLIRSQDIQPAY</sequence>
<protein>
    <recommendedName>
        <fullName evidence="1">receptor protein-tyrosine kinase</fullName>
        <ecNumber evidence="1">2.7.10.1</ecNumber>
    </recommendedName>
</protein>
<keyword evidence="12" id="KW-1185">Reference proteome</keyword>
<keyword evidence="6" id="KW-0067">ATP-binding</keyword>
<reference evidence="11" key="1">
    <citation type="submission" date="2023-03" db="EMBL/GenBank/DDBJ databases">
        <title>Massive genome expansion in bonnet fungi (Mycena s.s.) driven by repeated elements and novel gene families across ecological guilds.</title>
        <authorList>
            <consortium name="Lawrence Berkeley National Laboratory"/>
            <person name="Harder C.B."/>
            <person name="Miyauchi S."/>
            <person name="Viragh M."/>
            <person name="Kuo A."/>
            <person name="Thoen E."/>
            <person name="Andreopoulos B."/>
            <person name="Lu D."/>
            <person name="Skrede I."/>
            <person name="Drula E."/>
            <person name="Henrissat B."/>
            <person name="Morin E."/>
            <person name="Kohler A."/>
            <person name="Barry K."/>
            <person name="LaButti K."/>
            <person name="Morin E."/>
            <person name="Salamov A."/>
            <person name="Lipzen A."/>
            <person name="Mereny Z."/>
            <person name="Hegedus B."/>
            <person name="Baldrian P."/>
            <person name="Stursova M."/>
            <person name="Weitz H."/>
            <person name="Taylor A."/>
            <person name="Grigoriev I.V."/>
            <person name="Nagy L.G."/>
            <person name="Martin F."/>
            <person name="Kauserud H."/>
        </authorList>
    </citation>
    <scope>NUCLEOTIDE SEQUENCE</scope>
    <source>
        <strain evidence="11">CBHHK002</strain>
    </source>
</reference>
<dbReference type="EC" id="2.7.10.1" evidence="1"/>
<keyword evidence="5" id="KW-0418">Kinase</keyword>
<dbReference type="Proteomes" id="UP001218218">
    <property type="component" value="Unassembled WGS sequence"/>
</dbReference>